<protein>
    <submittedName>
        <fullName evidence="1">Uncharacterized protein</fullName>
    </submittedName>
</protein>
<sequence>MNCLHKSRTLIDRCPSASRCLICQGKHHTKLHIENNKVNRAQEINAEETSSSEGAASANGGDEVGINAFATLTRADALLATAMVLVVDASGRPMPIRALIDRPCFGKKFSFAESRWSAAFADRSGLVGCSRDGRHGVVESALGGVVRDQVEPIA</sequence>
<name>A0A6H5HX55_9HYME</name>
<keyword evidence="2" id="KW-1185">Reference proteome</keyword>
<accession>A0A6H5HX55</accession>
<gene>
    <name evidence="1" type="ORF">TBRA_LOCUS2305</name>
</gene>
<dbReference type="EMBL" id="CADCXV010000449">
    <property type="protein sequence ID" value="CAB0030298.1"/>
    <property type="molecule type" value="Genomic_DNA"/>
</dbReference>
<dbReference type="Proteomes" id="UP000479190">
    <property type="component" value="Unassembled WGS sequence"/>
</dbReference>
<dbReference type="AlphaFoldDB" id="A0A6H5HX55"/>
<reference evidence="1 2" key="1">
    <citation type="submission" date="2020-02" db="EMBL/GenBank/DDBJ databases">
        <authorList>
            <person name="Ferguson B K."/>
        </authorList>
    </citation>
    <scope>NUCLEOTIDE SEQUENCE [LARGE SCALE GENOMIC DNA]</scope>
</reference>
<proteinExistence type="predicted"/>
<organism evidence="1 2">
    <name type="scientific">Trichogramma brassicae</name>
    <dbReference type="NCBI Taxonomy" id="86971"/>
    <lineage>
        <taxon>Eukaryota</taxon>
        <taxon>Metazoa</taxon>
        <taxon>Ecdysozoa</taxon>
        <taxon>Arthropoda</taxon>
        <taxon>Hexapoda</taxon>
        <taxon>Insecta</taxon>
        <taxon>Pterygota</taxon>
        <taxon>Neoptera</taxon>
        <taxon>Endopterygota</taxon>
        <taxon>Hymenoptera</taxon>
        <taxon>Apocrita</taxon>
        <taxon>Proctotrupomorpha</taxon>
        <taxon>Chalcidoidea</taxon>
        <taxon>Trichogrammatidae</taxon>
        <taxon>Trichogramma</taxon>
    </lineage>
</organism>
<evidence type="ECO:0000313" key="2">
    <source>
        <dbReference type="Proteomes" id="UP000479190"/>
    </source>
</evidence>
<evidence type="ECO:0000313" key="1">
    <source>
        <dbReference type="EMBL" id="CAB0030298.1"/>
    </source>
</evidence>